<dbReference type="PANTHER" id="PTHR30346">
    <property type="entry name" value="TRANSCRIPTIONAL DUAL REGULATOR HCAR-RELATED"/>
    <property type="match status" value="1"/>
</dbReference>
<dbReference type="PANTHER" id="PTHR30346:SF30">
    <property type="entry name" value="SMALL NEUTRAL PROTEASE REGULATORY PROTEIN"/>
    <property type="match status" value="1"/>
</dbReference>
<evidence type="ECO:0000259" key="5">
    <source>
        <dbReference type="PROSITE" id="PS50931"/>
    </source>
</evidence>
<protein>
    <submittedName>
        <fullName evidence="6">DNA-binding transcriptional LysR family regulator</fullName>
    </submittedName>
</protein>
<gene>
    <name evidence="6" type="ORF">EV681_4139</name>
</gene>
<feature type="domain" description="HTH lysR-type" evidence="5">
    <location>
        <begin position="1"/>
        <end position="58"/>
    </location>
</feature>
<accession>A0A4Q7VBY8</accession>
<dbReference type="OrthoDB" id="9157176at2"/>
<evidence type="ECO:0000256" key="4">
    <source>
        <dbReference type="ARBA" id="ARBA00023163"/>
    </source>
</evidence>
<dbReference type="Pfam" id="PF00126">
    <property type="entry name" value="HTH_1"/>
    <property type="match status" value="1"/>
</dbReference>
<keyword evidence="7" id="KW-1185">Reference proteome</keyword>
<dbReference type="InterPro" id="IPR036388">
    <property type="entry name" value="WH-like_DNA-bd_sf"/>
</dbReference>
<dbReference type="Proteomes" id="UP000293398">
    <property type="component" value="Unassembled WGS sequence"/>
</dbReference>
<keyword evidence="4" id="KW-0804">Transcription</keyword>
<dbReference type="InterPro" id="IPR036390">
    <property type="entry name" value="WH_DNA-bd_sf"/>
</dbReference>
<dbReference type="PRINTS" id="PR00039">
    <property type="entry name" value="HTHLYSR"/>
</dbReference>
<evidence type="ECO:0000256" key="1">
    <source>
        <dbReference type="ARBA" id="ARBA00009437"/>
    </source>
</evidence>
<dbReference type="GO" id="GO:0003700">
    <property type="term" value="F:DNA-binding transcription factor activity"/>
    <property type="evidence" value="ECO:0007669"/>
    <property type="project" value="InterPro"/>
</dbReference>
<keyword evidence="2" id="KW-0805">Transcription regulation</keyword>
<dbReference type="SUPFAM" id="SSF53850">
    <property type="entry name" value="Periplasmic binding protein-like II"/>
    <property type="match status" value="1"/>
</dbReference>
<evidence type="ECO:0000256" key="3">
    <source>
        <dbReference type="ARBA" id="ARBA00023125"/>
    </source>
</evidence>
<proteinExistence type="inferred from homology"/>
<dbReference type="Gene3D" id="3.40.190.10">
    <property type="entry name" value="Periplasmic binding protein-like II"/>
    <property type="match status" value="2"/>
</dbReference>
<reference evidence="6 7" key="1">
    <citation type="submission" date="2019-02" db="EMBL/GenBank/DDBJ databases">
        <title>Genomic Encyclopedia of Type Strains, Phase IV (KMG-IV): sequencing the most valuable type-strain genomes for metagenomic binning, comparative biology and taxonomic classification.</title>
        <authorList>
            <person name="Goeker M."/>
        </authorList>
    </citation>
    <scope>NUCLEOTIDE SEQUENCE [LARGE SCALE GENOMIC DNA]</scope>
    <source>
        <strain evidence="6 7">DSM 23814</strain>
    </source>
</reference>
<dbReference type="Gene3D" id="1.10.10.10">
    <property type="entry name" value="Winged helix-like DNA-binding domain superfamily/Winged helix DNA-binding domain"/>
    <property type="match status" value="1"/>
</dbReference>
<dbReference type="AlphaFoldDB" id="A0A4Q7VBY8"/>
<dbReference type="FunFam" id="1.10.10.10:FF:000001">
    <property type="entry name" value="LysR family transcriptional regulator"/>
    <property type="match status" value="1"/>
</dbReference>
<dbReference type="GO" id="GO:0003677">
    <property type="term" value="F:DNA binding"/>
    <property type="evidence" value="ECO:0007669"/>
    <property type="project" value="UniProtKB-KW"/>
</dbReference>
<dbReference type="GO" id="GO:0032993">
    <property type="term" value="C:protein-DNA complex"/>
    <property type="evidence" value="ECO:0007669"/>
    <property type="project" value="TreeGrafter"/>
</dbReference>
<dbReference type="PROSITE" id="PS50931">
    <property type="entry name" value="HTH_LYSR"/>
    <property type="match status" value="1"/>
</dbReference>
<organism evidence="6 7">
    <name type="scientific">Advenella incenata</name>
    <dbReference type="NCBI Taxonomy" id="267800"/>
    <lineage>
        <taxon>Bacteria</taxon>
        <taxon>Pseudomonadati</taxon>
        <taxon>Pseudomonadota</taxon>
        <taxon>Betaproteobacteria</taxon>
        <taxon>Burkholderiales</taxon>
        <taxon>Alcaligenaceae</taxon>
    </lineage>
</organism>
<dbReference type="EMBL" id="SHKO01000004">
    <property type="protein sequence ID" value="RZT92228.1"/>
    <property type="molecule type" value="Genomic_DNA"/>
</dbReference>
<comment type="caution">
    <text evidence="6">The sequence shown here is derived from an EMBL/GenBank/DDBJ whole genome shotgun (WGS) entry which is preliminary data.</text>
</comment>
<dbReference type="CDD" id="cd08451">
    <property type="entry name" value="PBP2_BudR"/>
    <property type="match status" value="1"/>
</dbReference>
<evidence type="ECO:0000313" key="6">
    <source>
        <dbReference type="EMBL" id="RZT92228.1"/>
    </source>
</evidence>
<name>A0A4Q7VBY8_9BURK</name>
<comment type="similarity">
    <text evidence="1">Belongs to the LysR transcriptional regulatory family.</text>
</comment>
<keyword evidence="3 6" id="KW-0238">DNA-binding</keyword>
<dbReference type="InterPro" id="IPR000847">
    <property type="entry name" value="LysR_HTH_N"/>
</dbReference>
<dbReference type="Pfam" id="PF03466">
    <property type="entry name" value="LysR_substrate"/>
    <property type="match status" value="1"/>
</dbReference>
<evidence type="ECO:0000256" key="2">
    <source>
        <dbReference type="ARBA" id="ARBA00023015"/>
    </source>
</evidence>
<dbReference type="InterPro" id="IPR037410">
    <property type="entry name" value="BudR_PBP2"/>
</dbReference>
<sequence>MELRHLRYFVVTAEELHFTKAARRLGISQPPLTYQIKSLEEEIGVKLFDRQPGNVRLTEPGEVLLAECRVILERVAKATERCRLADAGRIGRLSVGFTESASFTGEVTWVLQKFRELYPEVDLTLEEHRTEPLMERLRHRQLDVAFVRLPIGRDSDMEFKLVSTEPMVVALAKSHHLANKEILELTQLRDEPFVLYPRPTRMGLTDQIITACEREGFSPRVVQNVPQISSTINLVAASLGITIVPACMSTSRVDQVRYIPIKGTELLASLGVAWREDSATTALRNLLALLEESKSNALR</sequence>
<evidence type="ECO:0000313" key="7">
    <source>
        <dbReference type="Proteomes" id="UP000293398"/>
    </source>
</evidence>
<dbReference type="SUPFAM" id="SSF46785">
    <property type="entry name" value="Winged helix' DNA-binding domain"/>
    <property type="match status" value="1"/>
</dbReference>
<dbReference type="RefSeq" id="WP_130304983.1">
    <property type="nucleotide sequence ID" value="NZ_SHKO01000004.1"/>
</dbReference>
<dbReference type="InterPro" id="IPR005119">
    <property type="entry name" value="LysR_subst-bd"/>
</dbReference>